<reference evidence="2" key="1">
    <citation type="journal article" date="2015" name="Nature">
        <title>Complex archaea that bridge the gap between prokaryotes and eukaryotes.</title>
        <authorList>
            <person name="Spang A."/>
            <person name="Saw J.H."/>
            <person name="Jorgensen S.L."/>
            <person name="Zaremba-Niedzwiedzka K."/>
            <person name="Martijn J."/>
            <person name="Lind A.E."/>
            <person name="van Eijk R."/>
            <person name="Schleper C."/>
            <person name="Guy L."/>
            <person name="Ettema T.J."/>
        </authorList>
    </citation>
    <scope>NUCLEOTIDE SEQUENCE</scope>
</reference>
<dbReference type="Pfam" id="PF12412">
    <property type="entry name" value="DUF3667"/>
    <property type="match status" value="1"/>
</dbReference>
<keyword evidence="1" id="KW-0472">Membrane</keyword>
<feature type="transmembrane region" description="Helical" evidence="1">
    <location>
        <begin position="264"/>
        <end position="283"/>
    </location>
</feature>
<keyword evidence="1" id="KW-0812">Transmembrane</keyword>
<sequence length="392" mass="43850">MNPVSPEPTPVCLNCRTPLQGNWCHVCGQPVKGMVRDFPVIMGDLVETLFEYDNRIWRTLLQIYFRPGYVTNDFIVGRRVRYVLPFRLFFTLSLITFLMLQLVAVPQGWSGLEVSAADAQFSSYQTVEEVIIARDRAIDDLQQARAGMEQGSEQGLTVSGINLAVNVINAAAERRIVQLGGESDAADSSSVQPSPEQAPAGPILRFDGRQLWDPETTPLDIAWLPATVNQTLNQWMSQWLTQAEDNLARAGDDPGSLIEAMYNLLPVTLFVLMPIFALLLKIFYLFKRRLYMEHLVVALHSHSFLFLAIVVSIILGTLSSVTEAVPVLGFVFDFLFAISMIWFPVYLLLMQKRVYAQDWPMTLIKFTGLGVLYTVMILAVLTVAAIIGLVTL</sequence>
<keyword evidence="1" id="KW-1133">Transmembrane helix</keyword>
<accession>A0A0F9YAI1</accession>
<dbReference type="AlphaFoldDB" id="A0A0F9YAI1"/>
<evidence type="ECO:0000313" key="2">
    <source>
        <dbReference type="EMBL" id="KKO09042.1"/>
    </source>
</evidence>
<name>A0A0F9YAI1_9ZZZZ</name>
<protein>
    <recommendedName>
        <fullName evidence="3">DUF3667 domain-containing protein</fullName>
    </recommendedName>
</protein>
<feature type="transmembrane region" description="Helical" evidence="1">
    <location>
        <begin position="88"/>
        <end position="109"/>
    </location>
</feature>
<feature type="transmembrane region" description="Helical" evidence="1">
    <location>
        <begin position="327"/>
        <end position="349"/>
    </location>
</feature>
<dbReference type="EMBL" id="LAZR01000008">
    <property type="protein sequence ID" value="KKO09042.1"/>
    <property type="molecule type" value="Genomic_DNA"/>
</dbReference>
<proteinExistence type="predicted"/>
<dbReference type="InterPro" id="IPR022134">
    <property type="entry name" value="DUF3667"/>
</dbReference>
<evidence type="ECO:0000256" key="1">
    <source>
        <dbReference type="SAM" id="Phobius"/>
    </source>
</evidence>
<organism evidence="2">
    <name type="scientific">marine sediment metagenome</name>
    <dbReference type="NCBI Taxonomy" id="412755"/>
    <lineage>
        <taxon>unclassified sequences</taxon>
        <taxon>metagenomes</taxon>
        <taxon>ecological metagenomes</taxon>
    </lineage>
</organism>
<feature type="transmembrane region" description="Helical" evidence="1">
    <location>
        <begin position="295"/>
        <end position="315"/>
    </location>
</feature>
<gene>
    <name evidence="2" type="ORF">LCGC14_0041610</name>
</gene>
<feature type="transmembrane region" description="Helical" evidence="1">
    <location>
        <begin position="370"/>
        <end position="390"/>
    </location>
</feature>
<comment type="caution">
    <text evidence="2">The sequence shown here is derived from an EMBL/GenBank/DDBJ whole genome shotgun (WGS) entry which is preliminary data.</text>
</comment>
<evidence type="ECO:0008006" key="3">
    <source>
        <dbReference type="Google" id="ProtNLM"/>
    </source>
</evidence>